<evidence type="ECO:0000259" key="6">
    <source>
        <dbReference type="PROSITE" id="PS51767"/>
    </source>
</evidence>
<comment type="caution">
    <text evidence="7">The sequence shown here is derived from an EMBL/GenBank/DDBJ whole genome shotgun (WGS) entry which is preliminary data.</text>
</comment>
<dbReference type="InterPro" id="IPR001461">
    <property type="entry name" value="Aspartic_peptidase_A1"/>
</dbReference>
<protein>
    <recommendedName>
        <fullName evidence="6">Peptidase A1 domain-containing protein</fullName>
    </recommendedName>
</protein>
<evidence type="ECO:0000256" key="2">
    <source>
        <dbReference type="ARBA" id="ARBA00022750"/>
    </source>
</evidence>
<keyword evidence="2" id="KW-0064">Aspartyl protease</keyword>
<dbReference type="CDD" id="cd05471">
    <property type="entry name" value="pepsin_like"/>
    <property type="match status" value="1"/>
</dbReference>
<dbReference type="AlphaFoldDB" id="A0AAW0GD92"/>
<dbReference type="Gene3D" id="2.40.70.10">
    <property type="entry name" value="Acid Proteases"/>
    <property type="match status" value="2"/>
</dbReference>
<name>A0AAW0GD92_9APHY</name>
<keyword evidence="4" id="KW-0472">Membrane</keyword>
<dbReference type="SUPFAM" id="SSF50630">
    <property type="entry name" value="Acid proteases"/>
    <property type="match status" value="1"/>
</dbReference>
<accession>A0AAW0GD92</accession>
<dbReference type="InterPro" id="IPR021109">
    <property type="entry name" value="Peptidase_aspartic_dom_sf"/>
</dbReference>
<evidence type="ECO:0000313" key="8">
    <source>
        <dbReference type="Proteomes" id="UP001385951"/>
    </source>
</evidence>
<dbReference type="PANTHER" id="PTHR47966:SF73">
    <property type="entry name" value="PEPTIDASE A1 DOMAIN-CONTAINING PROTEIN"/>
    <property type="match status" value="1"/>
</dbReference>
<dbReference type="Proteomes" id="UP001385951">
    <property type="component" value="Unassembled WGS sequence"/>
</dbReference>
<comment type="similarity">
    <text evidence="1">Belongs to the peptidase A1 family.</text>
</comment>
<keyword evidence="5" id="KW-0732">Signal</keyword>
<dbReference type="PROSITE" id="PS51767">
    <property type="entry name" value="PEPTIDASE_A1"/>
    <property type="match status" value="1"/>
</dbReference>
<feature type="signal peptide" evidence="5">
    <location>
        <begin position="1"/>
        <end position="22"/>
    </location>
</feature>
<keyword evidence="2" id="KW-0378">Hydrolase</keyword>
<keyword evidence="8" id="KW-1185">Reference proteome</keyword>
<feature type="chain" id="PRO_5043833154" description="Peptidase A1 domain-containing protein" evidence="5">
    <location>
        <begin position="23"/>
        <end position="506"/>
    </location>
</feature>
<evidence type="ECO:0000256" key="5">
    <source>
        <dbReference type="SAM" id="SignalP"/>
    </source>
</evidence>
<dbReference type="InterPro" id="IPR034164">
    <property type="entry name" value="Pepsin-like_dom"/>
</dbReference>
<evidence type="ECO:0000256" key="1">
    <source>
        <dbReference type="ARBA" id="ARBA00007447"/>
    </source>
</evidence>
<dbReference type="InterPro" id="IPR033121">
    <property type="entry name" value="PEPTIDASE_A1"/>
</dbReference>
<dbReference type="GO" id="GO:0004190">
    <property type="term" value="F:aspartic-type endopeptidase activity"/>
    <property type="evidence" value="ECO:0007669"/>
    <property type="project" value="UniProtKB-KW"/>
</dbReference>
<organism evidence="7 8">
    <name type="scientific">Cerrena zonata</name>
    <dbReference type="NCBI Taxonomy" id="2478898"/>
    <lineage>
        <taxon>Eukaryota</taxon>
        <taxon>Fungi</taxon>
        <taxon>Dikarya</taxon>
        <taxon>Basidiomycota</taxon>
        <taxon>Agaricomycotina</taxon>
        <taxon>Agaricomycetes</taxon>
        <taxon>Polyporales</taxon>
        <taxon>Cerrenaceae</taxon>
        <taxon>Cerrena</taxon>
    </lineage>
</organism>
<dbReference type="Pfam" id="PF00026">
    <property type="entry name" value="Asp"/>
    <property type="match status" value="1"/>
</dbReference>
<feature type="compositionally biased region" description="Polar residues" evidence="3">
    <location>
        <begin position="495"/>
        <end position="506"/>
    </location>
</feature>
<evidence type="ECO:0000256" key="4">
    <source>
        <dbReference type="SAM" id="Phobius"/>
    </source>
</evidence>
<proteinExistence type="inferred from homology"/>
<gene>
    <name evidence="7" type="ORF">QCA50_009525</name>
</gene>
<dbReference type="GO" id="GO:0006508">
    <property type="term" value="P:proteolysis"/>
    <property type="evidence" value="ECO:0007669"/>
    <property type="project" value="InterPro"/>
</dbReference>
<keyword evidence="4" id="KW-0812">Transmembrane</keyword>
<feature type="domain" description="Peptidase A1" evidence="6">
    <location>
        <begin position="60"/>
        <end position="384"/>
    </location>
</feature>
<feature type="region of interest" description="Disordered" evidence="3">
    <location>
        <begin position="485"/>
        <end position="506"/>
    </location>
</feature>
<sequence length="506" mass="54500">MKLSIASSLLVSTAFLFEDVHASVHHLRGIRQSSRSPPMTGIGRRVGMSGDLQNSGDVKYWTNVTMGGKSVALLLDTGSSDLTVAGTIPNTKDLGKTATLNYAIGSAKGPIQAVEVVYEGHTITDQAFVLDTSGVQEDDHGIIGLGPSSSSIVHNKLNSQAGLPVLDNIFLHNTSTPNFISIILGRSDDPDDLYPGDLTVGEVLSPYENITSTPKLDVFDVKDSGGQHWQTLIDVNGVLGPDGLPVNATSHVKGSDKRRLNAIFDTGFTLSQVPQPVADAFYLRVPGAKLQNMTGIGLVYTVPCEAELNVTFVFGNVSINIHPLDTSTDDLGRRDSDGMPICIGGFQPIQASAVDDSYDMILGMTFLRNVYLLINFGDFVDGKDGKTNDPYIQLLPITQPADGHADFVSNRLDGVDNTANLHLLPASVLPAIDENPDDNKSLSEKIKPYLPYIIAGSVVLGLLLILGVFFCIRSSRQKRYRRLHDPAPAGLHTQPPFTSYQPTSRY</sequence>
<reference evidence="7 8" key="1">
    <citation type="submission" date="2022-09" db="EMBL/GenBank/DDBJ databases">
        <authorList>
            <person name="Palmer J.M."/>
        </authorList>
    </citation>
    <scope>NUCLEOTIDE SEQUENCE [LARGE SCALE GENOMIC DNA]</scope>
    <source>
        <strain evidence="7 8">DSM 7382</strain>
    </source>
</reference>
<keyword evidence="4" id="KW-1133">Transmembrane helix</keyword>
<evidence type="ECO:0000256" key="3">
    <source>
        <dbReference type="SAM" id="MobiDB-lite"/>
    </source>
</evidence>
<feature type="transmembrane region" description="Helical" evidence="4">
    <location>
        <begin position="449"/>
        <end position="472"/>
    </location>
</feature>
<dbReference type="PANTHER" id="PTHR47966">
    <property type="entry name" value="BETA-SITE APP-CLEAVING ENZYME, ISOFORM A-RELATED"/>
    <property type="match status" value="1"/>
</dbReference>
<dbReference type="PROSITE" id="PS00141">
    <property type="entry name" value="ASP_PROTEASE"/>
    <property type="match status" value="1"/>
</dbReference>
<evidence type="ECO:0000313" key="7">
    <source>
        <dbReference type="EMBL" id="KAK7687025.1"/>
    </source>
</evidence>
<keyword evidence="2" id="KW-0645">Protease</keyword>
<dbReference type="InterPro" id="IPR001969">
    <property type="entry name" value="Aspartic_peptidase_AS"/>
</dbReference>
<dbReference type="EMBL" id="JASBNA010000014">
    <property type="protein sequence ID" value="KAK7687025.1"/>
    <property type="molecule type" value="Genomic_DNA"/>
</dbReference>